<protein>
    <submittedName>
        <fullName evidence="7">Branched-chain amino acid ABC transporter permease</fullName>
    </submittedName>
</protein>
<evidence type="ECO:0000313" key="8">
    <source>
        <dbReference type="Proteomes" id="UP001500449"/>
    </source>
</evidence>
<sequence>MTETISPPEPGTARGRRRRRIPVPRLPLRFALPLAIVLVAVAPLVFADAYRLRVATAAGLLAILALAMNLLIGGPGEISFAHGGFYGVGAYVLGILTVGNTLSFWPALLVATAAGTAVGVAVGIPALRTRTLSFAIATLGMGLFLANVFGGWTSVTGGSVGLANIPRAPLDGIPVPGSIFVQSGVRQFYLVWLVVLVVLVLNVVVLRGGFGNVLKSIKRSEVLVESLGFRPGFYRLATFAFSAGLAALAGGMYAQYISFVGPDNFTIFTAFNAIVVVAIGGLGNAWGTVATAIVLTVVPEYLHALDDYRVVVFAVLLFVVLRVRAALGWRT</sequence>
<evidence type="ECO:0000256" key="6">
    <source>
        <dbReference type="SAM" id="Phobius"/>
    </source>
</evidence>
<keyword evidence="4 6" id="KW-1133">Transmembrane helix</keyword>
<reference evidence="7 8" key="1">
    <citation type="journal article" date="2019" name="Int. J. Syst. Evol. Microbiol.">
        <title>The Global Catalogue of Microorganisms (GCM) 10K type strain sequencing project: providing services to taxonomists for standard genome sequencing and annotation.</title>
        <authorList>
            <consortium name="The Broad Institute Genomics Platform"/>
            <consortium name="The Broad Institute Genome Sequencing Center for Infectious Disease"/>
            <person name="Wu L."/>
            <person name="Ma J."/>
        </authorList>
    </citation>
    <scope>NUCLEOTIDE SEQUENCE [LARGE SCALE GENOMIC DNA]</scope>
    <source>
        <strain evidence="7 8">JCM 16009</strain>
    </source>
</reference>
<keyword evidence="8" id="KW-1185">Reference proteome</keyword>
<organism evidence="7 8">
    <name type="scientific">Pseudonocardia ailaonensis</name>
    <dbReference type="NCBI Taxonomy" id="367279"/>
    <lineage>
        <taxon>Bacteria</taxon>
        <taxon>Bacillati</taxon>
        <taxon>Actinomycetota</taxon>
        <taxon>Actinomycetes</taxon>
        <taxon>Pseudonocardiales</taxon>
        <taxon>Pseudonocardiaceae</taxon>
        <taxon>Pseudonocardia</taxon>
    </lineage>
</organism>
<keyword evidence="5 6" id="KW-0472">Membrane</keyword>
<feature type="transmembrane region" description="Helical" evidence="6">
    <location>
        <begin position="52"/>
        <end position="72"/>
    </location>
</feature>
<dbReference type="PANTHER" id="PTHR30482:SF10">
    <property type="entry name" value="HIGH-AFFINITY BRANCHED-CHAIN AMINO ACID TRANSPORT PROTEIN BRAE"/>
    <property type="match status" value="1"/>
</dbReference>
<feature type="transmembrane region" description="Helical" evidence="6">
    <location>
        <begin position="134"/>
        <end position="152"/>
    </location>
</feature>
<feature type="transmembrane region" description="Helical" evidence="6">
    <location>
        <begin position="26"/>
        <end position="46"/>
    </location>
</feature>
<dbReference type="InterPro" id="IPR043428">
    <property type="entry name" value="LivM-like"/>
</dbReference>
<dbReference type="Proteomes" id="UP001500449">
    <property type="component" value="Unassembled WGS sequence"/>
</dbReference>
<comment type="caution">
    <text evidence="7">The sequence shown here is derived from an EMBL/GenBank/DDBJ whole genome shotgun (WGS) entry which is preliminary data.</text>
</comment>
<evidence type="ECO:0000256" key="1">
    <source>
        <dbReference type="ARBA" id="ARBA00004651"/>
    </source>
</evidence>
<feature type="transmembrane region" description="Helical" evidence="6">
    <location>
        <begin position="310"/>
        <end position="329"/>
    </location>
</feature>
<feature type="transmembrane region" description="Helical" evidence="6">
    <location>
        <begin position="79"/>
        <end position="98"/>
    </location>
</feature>
<comment type="subcellular location">
    <subcellularLocation>
        <location evidence="1">Cell membrane</location>
        <topology evidence="1">Multi-pass membrane protein</topology>
    </subcellularLocation>
</comment>
<name>A0ABN2N2J9_9PSEU</name>
<evidence type="ECO:0000313" key="7">
    <source>
        <dbReference type="EMBL" id="GAA1845312.1"/>
    </source>
</evidence>
<proteinExistence type="predicted"/>
<feature type="transmembrane region" description="Helical" evidence="6">
    <location>
        <begin position="104"/>
        <end position="127"/>
    </location>
</feature>
<dbReference type="EMBL" id="BAAAQK010000005">
    <property type="protein sequence ID" value="GAA1845312.1"/>
    <property type="molecule type" value="Genomic_DNA"/>
</dbReference>
<feature type="transmembrane region" description="Helical" evidence="6">
    <location>
        <begin position="265"/>
        <end position="298"/>
    </location>
</feature>
<dbReference type="RefSeq" id="WP_344415908.1">
    <property type="nucleotide sequence ID" value="NZ_BAAAQK010000005.1"/>
</dbReference>
<evidence type="ECO:0000256" key="2">
    <source>
        <dbReference type="ARBA" id="ARBA00022475"/>
    </source>
</evidence>
<keyword evidence="3 6" id="KW-0812">Transmembrane</keyword>
<feature type="transmembrane region" description="Helical" evidence="6">
    <location>
        <begin position="232"/>
        <end position="253"/>
    </location>
</feature>
<feature type="transmembrane region" description="Helical" evidence="6">
    <location>
        <begin position="189"/>
        <end position="211"/>
    </location>
</feature>
<keyword evidence="2" id="KW-1003">Cell membrane</keyword>
<evidence type="ECO:0000256" key="3">
    <source>
        <dbReference type="ARBA" id="ARBA00022692"/>
    </source>
</evidence>
<dbReference type="InterPro" id="IPR001851">
    <property type="entry name" value="ABC_transp_permease"/>
</dbReference>
<dbReference type="CDD" id="cd06581">
    <property type="entry name" value="TM_PBP1_LivM_like"/>
    <property type="match status" value="1"/>
</dbReference>
<gene>
    <name evidence="7" type="ORF">GCM10009836_26060</name>
</gene>
<evidence type="ECO:0000256" key="4">
    <source>
        <dbReference type="ARBA" id="ARBA00022989"/>
    </source>
</evidence>
<dbReference type="Pfam" id="PF02653">
    <property type="entry name" value="BPD_transp_2"/>
    <property type="match status" value="1"/>
</dbReference>
<dbReference type="PANTHER" id="PTHR30482">
    <property type="entry name" value="HIGH-AFFINITY BRANCHED-CHAIN AMINO ACID TRANSPORT SYSTEM PERMEASE"/>
    <property type="match status" value="1"/>
</dbReference>
<accession>A0ABN2N2J9</accession>
<evidence type="ECO:0000256" key="5">
    <source>
        <dbReference type="ARBA" id="ARBA00023136"/>
    </source>
</evidence>